<feature type="transmembrane region" description="Helical" evidence="7">
    <location>
        <begin position="664"/>
        <end position="687"/>
    </location>
</feature>
<dbReference type="STRING" id="543728.Vapar_1098"/>
<evidence type="ECO:0000256" key="3">
    <source>
        <dbReference type="ARBA" id="ARBA00022475"/>
    </source>
</evidence>
<dbReference type="SUPFAM" id="SSF161098">
    <property type="entry name" value="MetI-like"/>
    <property type="match status" value="2"/>
</dbReference>
<evidence type="ECO:0000256" key="5">
    <source>
        <dbReference type="ARBA" id="ARBA00022989"/>
    </source>
</evidence>
<evidence type="ECO:0000256" key="1">
    <source>
        <dbReference type="ARBA" id="ARBA00004651"/>
    </source>
</evidence>
<sequence length="758" mass="80104">MQAPSIGGAPANPASVAAARRAQRWIRAWVALGFAAYLLLPWYAIQDATWYEAVPQVFGRAEGANGLMQALTQGRGWLFIGLAGLAMCAIGAWRPAGRAQGRCLLAGGAIGALGLAITGFAIGARGWSFEALNTQFGELAINQFGIGAGGAVALAALAMLAAFGIARLGLFKGDLFVAAAVIGCGVLMALFIAYPVSKALAGAFLDEDGRWSITAFAARVFAERIWGVGCLAGGVRCGVAWNTLVLALLTAAGTTFLGTLMALMAERGSKRGQGALRVLALLPIITPPFVVGLGLILLFGRAGIVNQLLESAFGIEPTRWFYGMPGVLVAQLFAFTPIAFMIMRGVVQGIAPSLEEAAQMLRADRRRTFFTITLPLLKPGLANAFLVGFIESIADFGNPVVVGGQFSVLSTDIFFAIVGAQYDQGRAASLAWVLTVFALGVFALQRGVLGRQNYTTVSGKGDAGIAMALPDGVRRTIQCIALPWIAFTAVVYLFAFAGGFVQTWGRDYSFTLDHFKNAFALEWGQFGLVWAGTAWNSLLTTLKLAGISAPITAALGLLIAWLLARNEFKGQGVFEFGALLAFAIPGTVLGVSYILAFNVPPFELTGTGLIIVLCFMFRNLPVGVRAGTAAFKQLDRSLDEASLMLRASTAQTLFKVVLPLLKPALVAALVYSFVRAMTTVSAVIFLVTAENELATTYIIGRVGNGDYGIALAYCTVLMVLMSLAIALVQFVVGERRLGRRGTAPPQQGHHKMESLATP</sequence>
<evidence type="ECO:0000259" key="9">
    <source>
        <dbReference type="PROSITE" id="PS50928"/>
    </source>
</evidence>
<feature type="transmembrane region" description="Helical" evidence="7">
    <location>
        <begin position="544"/>
        <end position="564"/>
    </location>
</feature>
<feature type="transmembrane region" description="Helical" evidence="7">
    <location>
        <begin position="276"/>
        <end position="300"/>
    </location>
</feature>
<feature type="transmembrane region" description="Helical" evidence="7">
    <location>
        <begin position="103"/>
        <end position="124"/>
    </location>
</feature>
<comment type="similarity">
    <text evidence="7">Belongs to the binding-protein-dependent transport system permease family.</text>
</comment>
<dbReference type="Gene3D" id="1.10.3720.10">
    <property type="entry name" value="MetI-like"/>
    <property type="match status" value="2"/>
</dbReference>
<dbReference type="GO" id="GO:0005886">
    <property type="term" value="C:plasma membrane"/>
    <property type="evidence" value="ECO:0007669"/>
    <property type="project" value="UniProtKB-SubCell"/>
</dbReference>
<feature type="transmembrane region" description="Helical" evidence="7">
    <location>
        <begin position="25"/>
        <end position="45"/>
    </location>
</feature>
<feature type="transmembrane region" description="Helical" evidence="7">
    <location>
        <begin position="320"/>
        <end position="347"/>
    </location>
</feature>
<proteinExistence type="inferred from homology"/>
<accession>C5CPM8</accession>
<feature type="domain" description="ABC transmembrane type-1" evidence="9">
    <location>
        <begin position="240"/>
        <end position="445"/>
    </location>
</feature>
<feature type="transmembrane region" description="Helical" evidence="7">
    <location>
        <begin position="576"/>
        <end position="596"/>
    </location>
</feature>
<organism evidence="10">
    <name type="scientific">Variovorax paradoxus (strain S110)</name>
    <dbReference type="NCBI Taxonomy" id="543728"/>
    <lineage>
        <taxon>Bacteria</taxon>
        <taxon>Pseudomonadati</taxon>
        <taxon>Pseudomonadota</taxon>
        <taxon>Betaproteobacteria</taxon>
        <taxon>Burkholderiales</taxon>
        <taxon>Comamonadaceae</taxon>
        <taxon>Variovorax</taxon>
    </lineage>
</organism>
<dbReference type="InterPro" id="IPR000515">
    <property type="entry name" value="MetI-like"/>
</dbReference>
<dbReference type="Pfam" id="PF00528">
    <property type="entry name" value="BPD_transp_1"/>
    <property type="match status" value="2"/>
</dbReference>
<name>C5CPM8_VARPS</name>
<evidence type="ECO:0000256" key="4">
    <source>
        <dbReference type="ARBA" id="ARBA00022692"/>
    </source>
</evidence>
<dbReference type="OrthoDB" id="7056428at2"/>
<feature type="transmembrane region" description="Helical" evidence="7">
    <location>
        <begin position="430"/>
        <end position="449"/>
    </location>
</feature>
<dbReference type="InterPro" id="IPR035906">
    <property type="entry name" value="MetI-like_sf"/>
</dbReference>
<keyword evidence="3" id="KW-1003">Cell membrane</keyword>
<feature type="transmembrane region" description="Helical" evidence="7">
    <location>
        <begin position="76"/>
        <end position="96"/>
    </location>
</feature>
<protein>
    <submittedName>
        <fullName evidence="10">Binding-protein-dependent transport systems inner membrane component</fullName>
    </submittedName>
</protein>
<dbReference type="GO" id="GO:0055085">
    <property type="term" value="P:transmembrane transport"/>
    <property type="evidence" value="ECO:0007669"/>
    <property type="project" value="InterPro"/>
</dbReference>
<feature type="transmembrane region" description="Helical" evidence="7">
    <location>
        <begin position="144"/>
        <end position="163"/>
    </location>
</feature>
<keyword evidence="4 7" id="KW-0812">Transmembrane</keyword>
<dbReference type="EMBL" id="CP001635">
    <property type="protein sequence ID" value="ACS17749.1"/>
    <property type="molecule type" value="Genomic_DNA"/>
</dbReference>
<dbReference type="PANTHER" id="PTHR30183">
    <property type="entry name" value="MOLYBDENUM TRANSPORT SYSTEM PERMEASE PROTEIN MODB"/>
    <property type="match status" value="1"/>
</dbReference>
<dbReference type="CDD" id="cd06261">
    <property type="entry name" value="TM_PBP2"/>
    <property type="match status" value="2"/>
</dbReference>
<dbReference type="KEGG" id="vap:Vapar_1098"/>
<evidence type="ECO:0000256" key="7">
    <source>
        <dbReference type="RuleBase" id="RU363032"/>
    </source>
</evidence>
<feature type="transmembrane region" description="Helical" evidence="7">
    <location>
        <begin position="244"/>
        <end position="264"/>
    </location>
</feature>
<keyword evidence="2 7" id="KW-0813">Transport</keyword>
<feature type="transmembrane region" description="Helical" evidence="7">
    <location>
        <begin position="368"/>
        <end position="390"/>
    </location>
</feature>
<dbReference type="PROSITE" id="PS50928">
    <property type="entry name" value="ABC_TM1"/>
    <property type="match status" value="2"/>
</dbReference>
<keyword evidence="5 7" id="KW-1133">Transmembrane helix</keyword>
<dbReference type="AlphaFoldDB" id="C5CPM8"/>
<gene>
    <name evidence="10" type="ordered locus">Vapar_1098</name>
</gene>
<evidence type="ECO:0000256" key="8">
    <source>
        <dbReference type="SAM" id="MobiDB-lite"/>
    </source>
</evidence>
<feature type="transmembrane region" description="Helical" evidence="7">
    <location>
        <begin position="175"/>
        <end position="196"/>
    </location>
</feature>
<evidence type="ECO:0000256" key="6">
    <source>
        <dbReference type="ARBA" id="ARBA00023136"/>
    </source>
</evidence>
<feature type="domain" description="ABC transmembrane type-1" evidence="9">
    <location>
        <begin position="538"/>
        <end position="728"/>
    </location>
</feature>
<feature type="transmembrane region" description="Helical" evidence="7">
    <location>
        <begin position="602"/>
        <end position="620"/>
    </location>
</feature>
<feature type="region of interest" description="Disordered" evidence="8">
    <location>
        <begin position="739"/>
        <end position="758"/>
    </location>
</feature>
<comment type="subcellular location">
    <subcellularLocation>
        <location evidence="1 7">Cell membrane</location>
        <topology evidence="1 7">Multi-pass membrane protein</topology>
    </subcellularLocation>
</comment>
<dbReference type="eggNOG" id="COG1178">
    <property type="taxonomic scope" value="Bacteria"/>
</dbReference>
<evidence type="ECO:0000313" key="10">
    <source>
        <dbReference type="EMBL" id="ACS17749.1"/>
    </source>
</evidence>
<feature type="transmembrane region" description="Helical" evidence="7">
    <location>
        <begin position="484"/>
        <end position="505"/>
    </location>
</feature>
<feature type="transmembrane region" description="Helical" evidence="7">
    <location>
        <begin position="707"/>
        <end position="732"/>
    </location>
</feature>
<dbReference type="PANTHER" id="PTHR30183:SF7">
    <property type="entry name" value="FERRIC TRANSPORT SYSTEM PERMEASE PROTEIN FBPB 1-RELATED"/>
    <property type="match status" value="1"/>
</dbReference>
<keyword evidence="6 7" id="KW-0472">Membrane</keyword>
<reference evidence="10" key="1">
    <citation type="submission" date="2009-06" db="EMBL/GenBank/DDBJ databases">
        <title>Complete sequence of chromosome 1 of Variovorax paradoxus S110.</title>
        <authorList>
            <consortium name="US DOE Joint Genome Institute"/>
            <person name="Lucas S."/>
            <person name="Copeland A."/>
            <person name="Lapidus A."/>
            <person name="Glavina del Rio T."/>
            <person name="Tice H."/>
            <person name="Bruce D."/>
            <person name="Goodwin L."/>
            <person name="Pitluck S."/>
            <person name="Chertkov O."/>
            <person name="Brettin T."/>
            <person name="Detter J.C."/>
            <person name="Han C."/>
            <person name="Larimer F."/>
            <person name="Land M."/>
            <person name="Hauser L."/>
            <person name="Kyrpides N."/>
            <person name="Ovchinnikova G."/>
            <person name="Orwin P."/>
            <person name="Leadbetter J.R."/>
            <person name="Spain J.C."/>
            <person name="Han J.I."/>
        </authorList>
    </citation>
    <scope>NUCLEOTIDE SEQUENCE</scope>
    <source>
        <strain evidence="10">S110</strain>
    </source>
</reference>
<evidence type="ECO:0000256" key="2">
    <source>
        <dbReference type="ARBA" id="ARBA00022448"/>
    </source>
</evidence>
<dbReference type="HOGENOM" id="CLU_021838_1_1_4"/>